<reference evidence="1" key="1">
    <citation type="journal article" date="2020" name="Nature">
        <title>Giant virus diversity and host interactions through global metagenomics.</title>
        <authorList>
            <person name="Schulz F."/>
            <person name="Roux S."/>
            <person name="Paez-Espino D."/>
            <person name="Jungbluth S."/>
            <person name="Walsh D.A."/>
            <person name="Denef V.J."/>
            <person name="McMahon K.D."/>
            <person name="Konstantinidis K.T."/>
            <person name="Eloe-Fadrosh E.A."/>
            <person name="Kyrpides N.C."/>
            <person name="Woyke T."/>
        </authorList>
    </citation>
    <scope>NUCLEOTIDE SEQUENCE</scope>
    <source>
        <strain evidence="1">GVMAG-M-3300009180-45</strain>
    </source>
</reference>
<protein>
    <submittedName>
        <fullName evidence="1">Uncharacterized protein</fullName>
    </submittedName>
</protein>
<evidence type="ECO:0000313" key="1">
    <source>
        <dbReference type="EMBL" id="QHT35393.1"/>
    </source>
</evidence>
<organism evidence="1">
    <name type="scientific">viral metagenome</name>
    <dbReference type="NCBI Taxonomy" id="1070528"/>
    <lineage>
        <taxon>unclassified sequences</taxon>
        <taxon>metagenomes</taxon>
        <taxon>organismal metagenomes</taxon>
    </lineage>
</organism>
<proteinExistence type="predicted"/>
<accession>A0A6C0F438</accession>
<dbReference type="AlphaFoldDB" id="A0A6C0F438"/>
<name>A0A6C0F438_9ZZZZ</name>
<dbReference type="EMBL" id="MN739021">
    <property type="protein sequence ID" value="QHT35393.1"/>
    <property type="molecule type" value="Genomic_DNA"/>
</dbReference>
<sequence length="125" mass="14212">MSSSRNATMESCLEFASKIVSTKKEQKEYAEALLECRRFPAYHVQLKSGDTIPLTSYPLMFGDNGGWTTVKRKIRVKKLKTDEQLDEDADLDNWEDVEHYGRATYTQTGPVAEHNGALFDIGSRF</sequence>